<protein>
    <submittedName>
        <fullName evidence="1">Uncharacterized protein</fullName>
    </submittedName>
</protein>
<proteinExistence type="predicted"/>
<comment type="caution">
    <text evidence="1">The sequence shown here is derived from an EMBL/GenBank/DDBJ whole genome shotgun (WGS) entry which is preliminary data.</text>
</comment>
<accession>A0A9P7VQ46</accession>
<dbReference type="Proteomes" id="UP000812287">
    <property type="component" value="Unassembled WGS sequence"/>
</dbReference>
<name>A0A9P7VQ46_9AGAR</name>
<gene>
    <name evidence="1" type="ORF">BT62DRAFT_190675</name>
</gene>
<dbReference type="OrthoDB" id="2968323at2759"/>
<evidence type="ECO:0000313" key="2">
    <source>
        <dbReference type="Proteomes" id="UP000812287"/>
    </source>
</evidence>
<organism evidence="1 2">
    <name type="scientific">Guyanagaster necrorhizus</name>
    <dbReference type="NCBI Taxonomy" id="856835"/>
    <lineage>
        <taxon>Eukaryota</taxon>
        <taxon>Fungi</taxon>
        <taxon>Dikarya</taxon>
        <taxon>Basidiomycota</taxon>
        <taxon>Agaricomycotina</taxon>
        <taxon>Agaricomycetes</taxon>
        <taxon>Agaricomycetidae</taxon>
        <taxon>Agaricales</taxon>
        <taxon>Marasmiineae</taxon>
        <taxon>Physalacriaceae</taxon>
        <taxon>Guyanagaster</taxon>
    </lineage>
</organism>
<dbReference type="RefSeq" id="XP_043038848.1">
    <property type="nucleotide sequence ID" value="XM_043179991.1"/>
</dbReference>
<dbReference type="GeneID" id="66102287"/>
<reference evidence="1" key="1">
    <citation type="submission" date="2020-11" db="EMBL/GenBank/DDBJ databases">
        <title>Adaptations for nitrogen fixation in a non-lichenized fungal sporocarp promotes dispersal by wood-feeding termites.</title>
        <authorList>
            <consortium name="DOE Joint Genome Institute"/>
            <person name="Koch R.A."/>
            <person name="Yoon G."/>
            <person name="Arayal U."/>
            <person name="Lail K."/>
            <person name="Amirebrahimi M."/>
            <person name="Labutti K."/>
            <person name="Lipzen A."/>
            <person name="Riley R."/>
            <person name="Barry K."/>
            <person name="Henrissat B."/>
            <person name="Grigoriev I.V."/>
            <person name="Herr J.R."/>
            <person name="Aime M.C."/>
        </authorList>
    </citation>
    <scope>NUCLEOTIDE SEQUENCE</scope>
    <source>
        <strain evidence="1">MCA 3950</strain>
    </source>
</reference>
<dbReference type="AlphaFoldDB" id="A0A9P7VQ46"/>
<keyword evidence="2" id="KW-1185">Reference proteome</keyword>
<sequence>MEDSKFPIDCPVRLTEADRERDREEFAALRYYTECKGYFIAQIRCDPDNWVPRDRVDEIRENRAGGREAWSEEKAGGTYPLADEMWSYHLT</sequence>
<evidence type="ECO:0000313" key="1">
    <source>
        <dbReference type="EMBL" id="KAG7445348.1"/>
    </source>
</evidence>
<dbReference type="EMBL" id="MU250537">
    <property type="protein sequence ID" value="KAG7445348.1"/>
    <property type="molecule type" value="Genomic_DNA"/>
</dbReference>